<gene>
    <name evidence="1" type="ordered locus">HRM2_48050</name>
</gene>
<sequence length="133" mass="15001">MARPTKTIEELRATANARAKRWQQKQRDQGLKHLNVMVHQGTMDLIAEQREKTGATTPEIVERAIDVAYGSPEPEPIPIEPMPLEKLLLDVANQPGTWKDKADRLNDQGIKTAKGKPWTDANIRMAVKNLKNQ</sequence>
<dbReference type="AlphaFoldDB" id="C0QHJ5"/>
<proteinExistence type="predicted"/>
<evidence type="ECO:0000313" key="2">
    <source>
        <dbReference type="Proteomes" id="UP000000442"/>
    </source>
</evidence>
<keyword evidence="2" id="KW-1185">Reference proteome</keyword>
<dbReference type="EMBL" id="CP001087">
    <property type="protein sequence ID" value="ACN17854.1"/>
    <property type="molecule type" value="Genomic_DNA"/>
</dbReference>
<name>C0QHJ5_DESAH</name>
<dbReference type="STRING" id="177437.HRM2_48050"/>
<evidence type="ECO:0000313" key="1">
    <source>
        <dbReference type="EMBL" id="ACN17854.1"/>
    </source>
</evidence>
<accession>C0QHJ5</accession>
<reference evidence="1 2" key="1">
    <citation type="journal article" date="2009" name="Environ. Microbiol.">
        <title>Genome sequence of Desulfobacterium autotrophicum HRM2, a marine sulfate reducer oxidizing organic carbon completely to carbon dioxide.</title>
        <authorList>
            <person name="Strittmatter A.W."/>
            <person name="Liesegang H."/>
            <person name="Rabus R."/>
            <person name="Decker I."/>
            <person name="Amann J."/>
            <person name="Andres S."/>
            <person name="Henne A."/>
            <person name="Fricke W.F."/>
            <person name="Martinez-Arias R."/>
            <person name="Bartels D."/>
            <person name="Goesmann A."/>
            <person name="Krause L."/>
            <person name="Puehler A."/>
            <person name="Klenk H.P."/>
            <person name="Richter M."/>
            <person name="Schuler M."/>
            <person name="Gloeckner F.O."/>
            <person name="Meyerdierks A."/>
            <person name="Gottschalk G."/>
            <person name="Amann R."/>
        </authorList>
    </citation>
    <scope>NUCLEOTIDE SEQUENCE [LARGE SCALE GENOMIC DNA]</scope>
    <source>
        <strain evidence="2">ATCC 43914 / DSM 3382 / HRM2</strain>
    </source>
</reference>
<dbReference type="Proteomes" id="UP000000442">
    <property type="component" value="Chromosome"/>
</dbReference>
<organism evidence="1 2">
    <name type="scientific">Desulforapulum autotrophicum (strain ATCC 43914 / DSM 3382 / VKM B-1955 / HRM2)</name>
    <name type="common">Desulfobacterium autotrophicum</name>
    <dbReference type="NCBI Taxonomy" id="177437"/>
    <lineage>
        <taxon>Bacteria</taxon>
        <taxon>Pseudomonadati</taxon>
        <taxon>Thermodesulfobacteriota</taxon>
        <taxon>Desulfobacteria</taxon>
        <taxon>Desulfobacterales</taxon>
        <taxon>Desulfobacteraceae</taxon>
        <taxon>Desulforapulum</taxon>
    </lineage>
</organism>
<evidence type="ECO:0008006" key="3">
    <source>
        <dbReference type="Google" id="ProtNLM"/>
    </source>
</evidence>
<dbReference type="RefSeq" id="WP_015906562.1">
    <property type="nucleotide sequence ID" value="NC_012108.1"/>
</dbReference>
<dbReference type="HOGENOM" id="CLU_1903281_0_0_7"/>
<dbReference type="KEGG" id="dat:HRM2_48050"/>
<protein>
    <recommendedName>
        <fullName evidence="3">Recombinase domain-containing protein</fullName>
    </recommendedName>
</protein>